<feature type="domain" description="HTH-type transcriptional regulator Rgg C-terminal" evidence="1">
    <location>
        <begin position="102"/>
        <end position="277"/>
    </location>
</feature>
<evidence type="ECO:0000313" key="2">
    <source>
        <dbReference type="EMBL" id="MBP2623904.1"/>
    </source>
</evidence>
<gene>
    <name evidence="2" type="ORF">C4K46_08140</name>
</gene>
<dbReference type="SUPFAM" id="SSF47413">
    <property type="entry name" value="lambda repressor-like DNA-binding domains"/>
    <property type="match status" value="1"/>
</dbReference>
<dbReference type="InterPro" id="IPR011990">
    <property type="entry name" value="TPR-like_helical_dom_sf"/>
</dbReference>
<name>A0ABS5B4Z8_9STRE</name>
<reference evidence="2 3" key="1">
    <citation type="submission" date="2018-02" db="EMBL/GenBank/DDBJ databases">
        <title>Draft genome sequence of Streptococcus oricebi CCUG 70868T type strain.</title>
        <authorList>
            <person name="Mendez V."/>
            <person name="Salva-Serra F."/>
            <person name="Jaen-Luchoro D."/>
            <person name="Gonzales-Siles L."/>
            <person name="Karlsson R."/>
            <person name="Engstrom-Jakobsson H."/>
            <person name="Busquets A."/>
            <person name="Gomila M."/>
            <person name="Pineiro-Iglesias B."/>
            <person name="Bennasar-Figueras A."/>
            <person name="Seeger M."/>
            <person name="Moore E."/>
        </authorList>
    </citation>
    <scope>NUCLEOTIDE SEQUENCE [LARGE SCALE GENOMIC DNA]</scope>
    <source>
        <strain evidence="2 3">CCUG 70868</strain>
    </source>
</reference>
<comment type="caution">
    <text evidence="2">The sequence shown here is derived from an EMBL/GenBank/DDBJ whole genome shotgun (WGS) entry which is preliminary data.</text>
</comment>
<dbReference type="InterPro" id="IPR010057">
    <property type="entry name" value="Transcription_activator_Rgg_C"/>
</dbReference>
<dbReference type="Pfam" id="PF21259">
    <property type="entry name" value="Rgg_C"/>
    <property type="match status" value="1"/>
</dbReference>
<dbReference type="EMBL" id="PRDG01000005">
    <property type="protein sequence ID" value="MBP2623904.1"/>
    <property type="molecule type" value="Genomic_DNA"/>
</dbReference>
<protein>
    <submittedName>
        <fullName evidence="2">MutR family transcriptional regulator</fullName>
    </submittedName>
</protein>
<dbReference type="PANTHER" id="PTHR37038">
    <property type="entry name" value="TRANSCRIPTIONAL REGULATOR-RELATED"/>
    <property type="match status" value="1"/>
</dbReference>
<dbReference type="InterPro" id="IPR001387">
    <property type="entry name" value="Cro/C1-type_HTH"/>
</dbReference>
<dbReference type="CDD" id="cd00093">
    <property type="entry name" value="HTH_XRE"/>
    <property type="match status" value="1"/>
</dbReference>
<dbReference type="Proteomes" id="UP001519296">
    <property type="component" value="Unassembled WGS sequence"/>
</dbReference>
<accession>A0ABS5B4Z8</accession>
<dbReference type="InterPro" id="IPR010982">
    <property type="entry name" value="Lambda_DNA-bd_dom_sf"/>
</dbReference>
<dbReference type="Gene3D" id="1.25.40.10">
    <property type="entry name" value="Tetratricopeptide repeat domain"/>
    <property type="match status" value="1"/>
</dbReference>
<dbReference type="InterPro" id="IPR053163">
    <property type="entry name" value="HTH-type_regulator_Rgg"/>
</dbReference>
<dbReference type="RefSeq" id="WP_209628412.1">
    <property type="nucleotide sequence ID" value="NZ_PRDG01000005.1"/>
</dbReference>
<proteinExistence type="predicted"/>
<evidence type="ECO:0000313" key="3">
    <source>
        <dbReference type="Proteomes" id="UP001519296"/>
    </source>
</evidence>
<dbReference type="PANTHER" id="PTHR37038:SF12">
    <property type="entry name" value="TRANSCRIPTIONAL REGULATOR"/>
    <property type="match status" value="1"/>
</dbReference>
<evidence type="ECO:0000259" key="1">
    <source>
        <dbReference type="Pfam" id="PF21259"/>
    </source>
</evidence>
<sequence>MEHLGPVFKKLREARHISLAEAVGDEFSPSMLSRFENEQSELSAQKLFVALENTHTEVSEYLYLVRGAEQSKAEKLQEKIHDLEVKQDYEGLQKLYSLELAEFHKQHKSFQMVNALTIKAHLKAIREETKLTVEEEEFLYNYLFDTEIWGRYELTLFSVCSTPLSPELFTRYTREMLHKTDFLNLLSQNKTIVKTMLLNGFLLCIEERDFVNAAYLDKQIQDNFYQENETYHRIIYMWAKGFLAYKQDQKEKGLKQMEKAVSILEALDCKQAVSYYRDNMNHLIKEDSY</sequence>
<organism evidence="2 3">
    <name type="scientific">Streptococcus oricebi</name>
    <dbReference type="NCBI Taxonomy" id="1547447"/>
    <lineage>
        <taxon>Bacteria</taxon>
        <taxon>Bacillati</taxon>
        <taxon>Bacillota</taxon>
        <taxon>Bacilli</taxon>
        <taxon>Lactobacillales</taxon>
        <taxon>Streptococcaceae</taxon>
        <taxon>Streptococcus</taxon>
    </lineage>
</organism>
<dbReference type="NCBIfam" id="TIGR01716">
    <property type="entry name" value="RGG_Cterm"/>
    <property type="match status" value="1"/>
</dbReference>
<keyword evidence="3" id="KW-1185">Reference proteome</keyword>